<dbReference type="Proteomes" id="UP000596117">
    <property type="component" value="Chromosome"/>
</dbReference>
<organism evidence="3 4">
    <name type="scientific">Brevundimonas diminuta</name>
    <name type="common">Pseudomonas diminuta</name>
    <dbReference type="NCBI Taxonomy" id="293"/>
    <lineage>
        <taxon>Bacteria</taxon>
        <taxon>Pseudomonadati</taxon>
        <taxon>Pseudomonadota</taxon>
        <taxon>Alphaproteobacteria</taxon>
        <taxon>Caulobacterales</taxon>
        <taxon>Caulobacteraceae</taxon>
        <taxon>Brevundimonas</taxon>
    </lineage>
</organism>
<sequence>MSDPVYPPLSPLKTGLRGRCPRCGEGPVFKGYLQLRESCPECGLDYSFADPADGPAFFVMCAVGVVGMVAFMIFEFTVHPPIWVHFVVTFPILAAMCLSVLRPFKGWMVSEQYFHKAEEATFVSVGKHGDGYGWRGQAERAAKAAARDKG</sequence>
<evidence type="ECO:0000313" key="2">
    <source>
        <dbReference type="EMBL" id="QQB89855.1"/>
    </source>
</evidence>
<evidence type="ECO:0000313" key="4">
    <source>
        <dbReference type="Proteomes" id="UP000250358"/>
    </source>
</evidence>
<evidence type="ECO:0000256" key="1">
    <source>
        <dbReference type="SAM" id="Phobius"/>
    </source>
</evidence>
<reference evidence="3 4" key="1">
    <citation type="submission" date="2018-06" db="EMBL/GenBank/DDBJ databases">
        <authorList>
            <consortium name="Pathogen Informatics"/>
            <person name="Doyle S."/>
        </authorList>
    </citation>
    <scope>NUCLEOTIDE SEQUENCE [LARGE SCALE GENOMIC DNA]</scope>
    <source>
        <strain evidence="3 4">NCTC11165</strain>
    </source>
</reference>
<evidence type="ECO:0000313" key="5">
    <source>
        <dbReference type="Proteomes" id="UP000596117"/>
    </source>
</evidence>
<keyword evidence="5" id="KW-1185">Reference proteome</keyword>
<reference evidence="2 5" key="2">
    <citation type="submission" date="2020-12" db="EMBL/GenBank/DDBJ databases">
        <title>FDA dAtabase for Regulatory Grade micrObial Sequences (FDA-ARGOS): Supporting development and validation of Infectious Disease Dx tests.</title>
        <authorList>
            <person name="Kerrigan L."/>
            <person name="Long C."/>
            <person name="Tallon L."/>
            <person name="Sadzewicz L."/>
            <person name="Zhao X."/>
            <person name="Boylan J."/>
            <person name="Ott S."/>
            <person name="Bowen H."/>
            <person name="Vavikolanu K."/>
            <person name="Mehta A."/>
            <person name="Aluvathingal J."/>
            <person name="Nadendla S."/>
            <person name="Yan Y."/>
            <person name="Sichtig H."/>
        </authorList>
    </citation>
    <scope>NUCLEOTIDE SEQUENCE [LARGE SCALE GENOMIC DNA]</scope>
    <source>
        <strain evidence="2 5">FDAARGOS_1026</strain>
    </source>
</reference>
<dbReference type="InterPro" id="IPR009325">
    <property type="entry name" value="DUF983"/>
</dbReference>
<feature type="transmembrane region" description="Helical" evidence="1">
    <location>
        <begin position="56"/>
        <end position="76"/>
    </location>
</feature>
<keyword evidence="1" id="KW-0472">Membrane</keyword>
<keyword evidence="1" id="KW-1133">Transmembrane helix</keyword>
<dbReference type="Pfam" id="PF06170">
    <property type="entry name" value="DUF983"/>
    <property type="match status" value="1"/>
</dbReference>
<name>A0A2X1ARK4_BREDI</name>
<proteinExistence type="predicted"/>
<protein>
    <submittedName>
        <fullName evidence="2">DUF983 domain-containing protein</fullName>
    </submittedName>
    <submittedName>
        <fullName evidence="3">Protein of uncharacterized function (DUF983)</fullName>
    </submittedName>
</protein>
<dbReference type="AlphaFoldDB" id="A0A2X1ARK4"/>
<feature type="transmembrane region" description="Helical" evidence="1">
    <location>
        <begin position="82"/>
        <end position="101"/>
    </location>
</feature>
<dbReference type="EMBL" id="CP066026">
    <property type="protein sequence ID" value="QQB89855.1"/>
    <property type="molecule type" value="Genomic_DNA"/>
</dbReference>
<gene>
    <name evidence="2" type="ORF">I6H83_05300</name>
    <name evidence="3" type="ORF">NCTC11165_00910</name>
</gene>
<dbReference type="EMBL" id="UAQM01000001">
    <property type="protein sequence ID" value="SPU42758.1"/>
    <property type="molecule type" value="Genomic_DNA"/>
</dbReference>
<accession>A0A2X1ARK4</accession>
<keyword evidence="1" id="KW-0812">Transmembrane</keyword>
<evidence type="ECO:0000313" key="3">
    <source>
        <dbReference type="EMBL" id="SPU42758.1"/>
    </source>
</evidence>
<dbReference type="Proteomes" id="UP000250358">
    <property type="component" value="Unassembled WGS sequence"/>
</dbReference>